<feature type="signal peptide" evidence="3">
    <location>
        <begin position="1"/>
        <end position="21"/>
    </location>
</feature>
<comment type="similarity">
    <text evidence="2">Belongs to the tectonin family.</text>
</comment>
<accession>A0ABT0N1C1</accession>
<dbReference type="PANTHER" id="PTHR23250:SF3">
    <property type="entry name" value="FISH-EGG LECTIN-LIKE ISOFORM X1-RELATED"/>
    <property type="match status" value="1"/>
</dbReference>
<keyword evidence="1" id="KW-0430">Lectin</keyword>
<name>A0ABT0N1C1_9GAMM</name>
<dbReference type="InterPro" id="IPR017853">
    <property type="entry name" value="GH"/>
</dbReference>
<dbReference type="EMBL" id="JAKIKT010000001">
    <property type="protein sequence ID" value="MCL2912221.1"/>
    <property type="molecule type" value="Genomic_DNA"/>
</dbReference>
<organism evidence="4 5">
    <name type="scientific">Shewanella corallii</name>
    <dbReference type="NCBI Taxonomy" id="560080"/>
    <lineage>
        <taxon>Bacteria</taxon>
        <taxon>Pseudomonadati</taxon>
        <taxon>Pseudomonadota</taxon>
        <taxon>Gammaproteobacteria</taxon>
        <taxon>Alteromonadales</taxon>
        <taxon>Shewanellaceae</taxon>
        <taxon>Shewanella</taxon>
    </lineage>
</organism>
<dbReference type="InterPro" id="IPR051513">
    <property type="entry name" value="Tectonin_beta-prop"/>
</dbReference>
<proteinExistence type="inferred from homology"/>
<keyword evidence="3" id="KW-0732">Signal</keyword>
<dbReference type="InterPro" id="IPR006624">
    <property type="entry name" value="Beta-propeller_rpt_TECPR"/>
</dbReference>
<dbReference type="Pfam" id="PF19193">
    <property type="entry name" value="Tectonin"/>
    <property type="match status" value="2"/>
</dbReference>
<evidence type="ECO:0000313" key="5">
    <source>
        <dbReference type="Proteomes" id="UP001202831"/>
    </source>
</evidence>
<evidence type="ECO:0000256" key="3">
    <source>
        <dbReference type="SAM" id="SignalP"/>
    </source>
</evidence>
<dbReference type="RefSeq" id="WP_249247008.1">
    <property type="nucleotide sequence ID" value="NZ_JAKIKT010000001.1"/>
</dbReference>
<dbReference type="Gene3D" id="3.20.20.80">
    <property type="entry name" value="Glycosidases"/>
    <property type="match status" value="1"/>
</dbReference>
<gene>
    <name evidence="4" type="ORF">L2725_00245</name>
</gene>
<dbReference type="SUPFAM" id="SSF63829">
    <property type="entry name" value="Calcium-dependent phosphotriesterase"/>
    <property type="match status" value="1"/>
</dbReference>
<protein>
    <submittedName>
        <fullName evidence="4">Uncharacterized protein</fullName>
    </submittedName>
</protein>
<dbReference type="SUPFAM" id="SSF51445">
    <property type="entry name" value="(Trans)glycosidases"/>
    <property type="match status" value="1"/>
</dbReference>
<dbReference type="Proteomes" id="UP001202831">
    <property type="component" value="Unassembled WGS sequence"/>
</dbReference>
<dbReference type="PANTHER" id="PTHR23250">
    <property type="entry name" value="DYSFERLIN-RELATED"/>
    <property type="match status" value="1"/>
</dbReference>
<evidence type="ECO:0000313" key="4">
    <source>
        <dbReference type="EMBL" id="MCL2912221.1"/>
    </source>
</evidence>
<dbReference type="SMART" id="SM00706">
    <property type="entry name" value="TECPR"/>
    <property type="match status" value="5"/>
</dbReference>
<sequence length="603" mass="67322">MKLYQSALASLLLLAGLTATAEAVIKPYPAGLIMRGKYDGTRCEAPRGNMAAGYCQVYWKDVEPVKGEFNWDVIDDAIKVAEDYNSDKGVSNKDGYKVMIRIRTGVYAPDWVKDDPEVGKITWHFKDTSANQTYDLPLFWTSAYQDHYADLMTEAASQYDDVDVVGGVAASMCMTVHTEIMWNRTGRSDVRAINMERMRALGTAKRYTNQRDFNCLKRQVRIHANKWHNTPTLFGSHLYQVYDYSDGSKTSDYAKTKELFDYCRDNTRLGKRCVLGNNSLRHDEVNDDGSVNQLLYEVAQAGDPVYFQTNVFKSDTGNFFGISELKGAMNNAANWGAISVEIPMYWDCSDYFNKSGCTQAVIDQRQNEFHTYQARLKNNFRPADATDTNRYVRTRHNLSGAGWVHNSGALGQLSSTSSGEVWGISSNDSIWHRPSQHAGWQRISGALVHVQVAGKGRVVGVNRDGNLYQRDRANNRWTGLAKPSLNSGEKLITVDATDSGVFWATTSSNRVFKRTASGSWSRVNGGLKQVSVNDDGSEVWGIAPNNTIWRWNGSGWSNISGGLKQISAGTHGNVWGVNGNNTVYYRDGNRWQSLGQMKAVSAR</sequence>
<keyword evidence="5" id="KW-1185">Reference proteome</keyword>
<evidence type="ECO:0000256" key="1">
    <source>
        <dbReference type="ARBA" id="ARBA00022734"/>
    </source>
</evidence>
<comment type="caution">
    <text evidence="4">The sequence shown here is derived from an EMBL/GenBank/DDBJ whole genome shotgun (WGS) entry which is preliminary data.</text>
</comment>
<reference evidence="4 5" key="1">
    <citation type="submission" date="2022-01" db="EMBL/GenBank/DDBJ databases">
        <title>Whole genome-based taxonomy of the Shewanellaceae.</title>
        <authorList>
            <person name="Martin-Rodriguez A.J."/>
        </authorList>
    </citation>
    <scope>NUCLEOTIDE SEQUENCE [LARGE SCALE GENOMIC DNA]</scope>
    <source>
        <strain evidence="4 5">DSM 21332</strain>
    </source>
</reference>
<evidence type="ECO:0000256" key="2">
    <source>
        <dbReference type="ARBA" id="ARBA00038331"/>
    </source>
</evidence>
<feature type="chain" id="PRO_5046309806" evidence="3">
    <location>
        <begin position="22"/>
        <end position="603"/>
    </location>
</feature>